<dbReference type="Proteomes" id="UP000318126">
    <property type="component" value="Unassembled WGS sequence"/>
</dbReference>
<evidence type="ECO:0000256" key="2">
    <source>
        <dbReference type="SAM" id="MobiDB-lite"/>
    </source>
</evidence>
<dbReference type="InterPro" id="IPR054030">
    <property type="entry name" value="Gp5_Vgr_C"/>
</dbReference>
<dbReference type="NCBIfam" id="TIGR01646">
    <property type="entry name" value="vgr_GE"/>
    <property type="match status" value="1"/>
</dbReference>
<dbReference type="RefSeq" id="WP_144041170.1">
    <property type="nucleotide sequence ID" value="NZ_BMPL01000044.1"/>
</dbReference>
<dbReference type="SUPFAM" id="SSF69279">
    <property type="entry name" value="Phage tail proteins"/>
    <property type="match status" value="2"/>
</dbReference>
<accession>A0A553JLK0</accession>
<evidence type="ECO:0000259" key="4">
    <source>
        <dbReference type="Pfam" id="PF22178"/>
    </source>
</evidence>
<evidence type="ECO:0000256" key="1">
    <source>
        <dbReference type="ARBA" id="ARBA00005558"/>
    </source>
</evidence>
<feature type="region of interest" description="Disordered" evidence="2">
    <location>
        <begin position="648"/>
        <end position="682"/>
    </location>
</feature>
<comment type="similarity">
    <text evidence="1">Belongs to the VgrG protein family.</text>
</comment>
<dbReference type="AlphaFoldDB" id="A0A553JLK0"/>
<dbReference type="SUPFAM" id="SSF69349">
    <property type="entry name" value="Phage fibre proteins"/>
    <property type="match status" value="1"/>
</dbReference>
<dbReference type="EMBL" id="VKGK01000020">
    <property type="protein sequence ID" value="TRY13332.1"/>
    <property type="molecule type" value="Genomic_DNA"/>
</dbReference>
<dbReference type="InterPro" id="IPR050708">
    <property type="entry name" value="T6SS_VgrG/RHS"/>
</dbReference>
<dbReference type="InterPro" id="IPR006531">
    <property type="entry name" value="Gp5/Vgr_OB"/>
</dbReference>
<sequence length="682" mass="76589">MALLGSGLRFHFKAQSLDLDSFDLLDFHFVERLSTPFEVKLSLLSRLDNLTPEAIVDQTGLMTWTQDDSVERCVHGIVSQFSKGDSGHQHTQYNITLVPALSRLKLRKNSRIFQQQNVLVIISTLLNEMGISDYAFSCDARFESEVREYCVQYSETDFEFISRLAAEVGLFYYFEHTQDVHTLIFCDSTSKLSALKSPFPYNALSGGVADNAFVNQFSYQHQIKSASVSLKDYSFKKPQYSFLQSSTGQELKFQKPDYEHFDYPGRYKDDTTGVPITQVRQEYLRRDAQEASGQSNIMQAISGYKFDLIDHNDAALNRDWILTSVEHTGEQGAAAEEANTQKPTRYNNQFHAIPASNPWQAEPNSKPLVTGPQMAMVVGPKNEEIFCDEFGRVKVQFPWDRYGESNELSSCWIRVSQGWAGGQYGMMAVPRIGHEVIVSFLEGDPDQPIITGRSFHSTNVTPYILPNHKTRTVIKTQSHKAEGFNELRFEDEASREQIYVHGQKDMDVVIKNIHREEIGFDQHITVDHDQFELVKQHRHTTIGQDEIAQVGRDHQLLVGRNFVHRVIGMVKRYIGGGIITQIDGGSQTTIAASEEKIIGANQQIKVENESYLKASKIVLEAGEELTIKGPGGFIKIDSGGVTISGNKVKINEGGSPGTGTAPKAVKPEEPMKPSIPETADRR</sequence>
<organism evidence="5 6">
    <name type="scientific">Shewanella hanedai</name>
    <name type="common">Alteromonas hanedai</name>
    <dbReference type="NCBI Taxonomy" id="25"/>
    <lineage>
        <taxon>Bacteria</taxon>
        <taxon>Pseudomonadati</taxon>
        <taxon>Pseudomonadota</taxon>
        <taxon>Gammaproteobacteria</taxon>
        <taxon>Alteromonadales</taxon>
        <taxon>Shewanellaceae</taxon>
        <taxon>Shewanella</taxon>
    </lineage>
</organism>
<keyword evidence="6" id="KW-1185">Reference proteome</keyword>
<dbReference type="Pfam" id="PF04717">
    <property type="entry name" value="Phage_base_V"/>
    <property type="match status" value="1"/>
</dbReference>
<gene>
    <name evidence="5" type="primary">tssI</name>
    <name evidence="5" type="ORF">FN961_15915</name>
</gene>
<dbReference type="Pfam" id="PF22178">
    <property type="entry name" value="Gp5_trimer_C"/>
    <property type="match status" value="1"/>
</dbReference>
<evidence type="ECO:0000313" key="6">
    <source>
        <dbReference type="Proteomes" id="UP000318126"/>
    </source>
</evidence>
<feature type="domain" description="Gp5/Type VI secretion system Vgr C-terminal trimerisation" evidence="4">
    <location>
        <begin position="473"/>
        <end position="574"/>
    </location>
</feature>
<feature type="domain" description="Gp5/Type VI secretion system Vgr protein OB-fold" evidence="3">
    <location>
        <begin position="390"/>
        <end position="453"/>
    </location>
</feature>
<dbReference type="Pfam" id="PF05954">
    <property type="entry name" value="Phage_GPD"/>
    <property type="match status" value="1"/>
</dbReference>
<name>A0A553JLK0_SHEHA</name>
<dbReference type="InterPro" id="IPR037026">
    <property type="entry name" value="Vgr_OB-fold_dom_sf"/>
</dbReference>
<dbReference type="PANTHER" id="PTHR32305:SF11">
    <property type="entry name" value="TYPE VI SECRETION SYSTEM SPIKE PROTEIN VGRG3"/>
    <property type="match status" value="1"/>
</dbReference>
<dbReference type="PANTHER" id="PTHR32305">
    <property type="match status" value="1"/>
</dbReference>
<dbReference type="Gene3D" id="3.55.50.10">
    <property type="entry name" value="Baseplate protein-like domains"/>
    <property type="match status" value="1"/>
</dbReference>
<protein>
    <submittedName>
        <fullName evidence="5">Type VI secretion system tip protein VgrG</fullName>
    </submittedName>
</protein>
<dbReference type="SUPFAM" id="SSF69255">
    <property type="entry name" value="gp5 N-terminal domain-like"/>
    <property type="match status" value="1"/>
</dbReference>
<reference evidence="6" key="1">
    <citation type="submission" date="2019-07" db="EMBL/GenBank/DDBJ databases">
        <title>Shewanella sp. YLB-08 draft genomic sequence.</title>
        <authorList>
            <person name="Yu L."/>
        </authorList>
    </citation>
    <scope>NUCLEOTIDE SEQUENCE [LARGE SCALE GENOMIC DNA]</scope>
    <source>
        <strain evidence="6">JCM 20706</strain>
    </source>
</reference>
<dbReference type="InterPro" id="IPR017847">
    <property type="entry name" value="T6SS_RhsGE_Vgr_subset"/>
</dbReference>
<dbReference type="OrthoDB" id="9762420at2"/>
<evidence type="ECO:0000313" key="5">
    <source>
        <dbReference type="EMBL" id="TRY13332.1"/>
    </source>
</evidence>
<dbReference type="InterPro" id="IPR006533">
    <property type="entry name" value="T6SS_Vgr_RhsGE"/>
</dbReference>
<dbReference type="Gene3D" id="4.10.220.110">
    <property type="match status" value="1"/>
</dbReference>
<comment type="caution">
    <text evidence="5">The sequence shown here is derived from an EMBL/GenBank/DDBJ whole genome shotgun (WGS) entry which is preliminary data.</text>
</comment>
<proteinExistence type="inferred from homology"/>
<dbReference type="Gene3D" id="2.30.110.50">
    <property type="match status" value="1"/>
</dbReference>
<dbReference type="NCBIfam" id="TIGR03361">
    <property type="entry name" value="VI_Rhs_Vgr"/>
    <property type="match status" value="1"/>
</dbReference>
<evidence type="ECO:0000259" key="3">
    <source>
        <dbReference type="Pfam" id="PF04717"/>
    </source>
</evidence>
<dbReference type="Gene3D" id="2.40.50.230">
    <property type="entry name" value="Gp5 N-terminal domain"/>
    <property type="match status" value="1"/>
</dbReference>